<dbReference type="AlphaFoldDB" id="A0A3P7KMP1"/>
<dbReference type="EMBL" id="UYYB01011003">
    <property type="protein sequence ID" value="VDM69078.1"/>
    <property type="molecule type" value="Genomic_DNA"/>
</dbReference>
<protein>
    <submittedName>
        <fullName evidence="1">Uncharacterized protein</fullName>
    </submittedName>
</protein>
<accession>A0A3P7KMP1</accession>
<organism evidence="1 2">
    <name type="scientific">Strongylus vulgaris</name>
    <name type="common">Blood worm</name>
    <dbReference type="NCBI Taxonomy" id="40348"/>
    <lineage>
        <taxon>Eukaryota</taxon>
        <taxon>Metazoa</taxon>
        <taxon>Ecdysozoa</taxon>
        <taxon>Nematoda</taxon>
        <taxon>Chromadorea</taxon>
        <taxon>Rhabditida</taxon>
        <taxon>Rhabditina</taxon>
        <taxon>Rhabditomorpha</taxon>
        <taxon>Strongyloidea</taxon>
        <taxon>Strongylidae</taxon>
        <taxon>Strongylus</taxon>
    </lineage>
</organism>
<evidence type="ECO:0000313" key="2">
    <source>
        <dbReference type="Proteomes" id="UP000270094"/>
    </source>
</evidence>
<feature type="non-terminal residue" evidence="1">
    <location>
        <position position="148"/>
    </location>
</feature>
<reference evidence="1 2" key="1">
    <citation type="submission" date="2018-11" db="EMBL/GenBank/DDBJ databases">
        <authorList>
            <consortium name="Pathogen Informatics"/>
        </authorList>
    </citation>
    <scope>NUCLEOTIDE SEQUENCE [LARGE SCALE GENOMIC DNA]</scope>
</reference>
<name>A0A3P7KMP1_STRVU</name>
<keyword evidence="2" id="KW-1185">Reference proteome</keyword>
<gene>
    <name evidence="1" type="ORF">SVUK_LOCUS4076</name>
</gene>
<proteinExistence type="predicted"/>
<evidence type="ECO:0000313" key="1">
    <source>
        <dbReference type="EMBL" id="VDM69078.1"/>
    </source>
</evidence>
<sequence>MTREKWAEESAQQAASLLVQVTILLFKKLFVWQLKLEVGQKPRNFATALPSPLVTQSAPNTPIAHRMARQEANPDLEAQRHQNLVAPQGKPLNNNYYRAGLGTLYEGIFACFRPVWGYFGRSNNDLVKSIEDDWEIPFEAITGLEWLG</sequence>
<dbReference type="OrthoDB" id="339325at2759"/>
<dbReference type="Proteomes" id="UP000270094">
    <property type="component" value="Unassembled WGS sequence"/>
</dbReference>